<dbReference type="Proteomes" id="UP000195667">
    <property type="component" value="Unassembled WGS sequence"/>
</dbReference>
<proteinExistence type="predicted"/>
<evidence type="ECO:0008006" key="3">
    <source>
        <dbReference type="Google" id="ProtNLM"/>
    </source>
</evidence>
<reference evidence="2" key="1">
    <citation type="submission" date="2017-02" db="EMBL/GenBank/DDBJ databases">
        <authorList>
            <person name="Daims H."/>
        </authorList>
    </citation>
    <scope>NUCLEOTIDE SEQUENCE [LARGE SCALE GENOMIC DNA]</scope>
</reference>
<dbReference type="Pfam" id="PF13711">
    <property type="entry name" value="DUF4160"/>
    <property type="match status" value="1"/>
</dbReference>
<protein>
    <recommendedName>
        <fullName evidence="3">DUF4160 domain-containing protein</fullName>
    </recommendedName>
</protein>
<evidence type="ECO:0000313" key="2">
    <source>
        <dbReference type="Proteomes" id="UP000195667"/>
    </source>
</evidence>
<keyword evidence="2" id="KW-1185">Reference proteome</keyword>
<evidence type="ECO:0000313" key="1">
    <source>
        <dbReference type="EMBL" id="SJM93201.1"/>
    </source>
</evidence>
<accession>A0A1R4HAZ3</accession>
<dbReference type="InterPro" id="IPR025427">
    <property type="entry name" value="DUF4160"/>
</dbReference>
<dbReference type="EMBL" id="FUKI01000117">
    <property type="protein sequence ID" value="SJM93201.1"/>
    <property type="molecule type" value="Genomic_DNA"/>
</dbReference>
<dbReference type="OrthoDB" id="122670at2"/>
<organism evidence="1 2">
    <name type="scientific">Crenothrix polyspora</name>
    <dbReference type="NCBI Taxonomy" id="360316"/>
    <lineage>
        <taxon>Bacteria</taxon>
        <taxon>Pseudomonadati</taxon>
        <taxon>Pseudomonadota</taxon>
        <taxon>Gammaproteobacteria</taxon>
        <taxon>Methylococcales</taxon>
        <taxon>Crenotrichaceae</taxon>
        <taxon>Crenothrix</taxon>
    </lineage>
</organism>
<sequence length="89" mass="10398">MPTISIFYGIQIMMYFYDNGRHNMPHIHAEYQDDEAVFSILEGEVLSGSLPRKQTRLVQAWIELHQESLIVDWKLAVSGQEPLRIEPLR</sequence>
<name>A0A1R4HAZ3_9GAMM</name>
<gene>
    <name evidence="1" type="ORF">CRENPOLYSF1_410002</name>
</gene>
<dbReference type="RefSeq" id="WP_087143731.1">
    <property type="nucleotide sequence ID" value="NZ_FUKI01000117.1"/>
</dbReference>
<dbReference type="AlphaFoldDB" id="A0A1R4HAZ3"/>